<reference evidence="2" key="1">
    <citation type="submission" date="2017-03" db="EMBL/GenBank/DDBJ databases">
        <title>Genomes of endolithic fungi from Antarctica.</title>
        <authorList>
            <person name="Coleine C."/>
            <person name="Masonjones S."/>
            <person name="Stajich J.E."/>
        </authorList>
    </citation>
    <scope>NUCLEOTIDE SEQUENCE [LARGE SCALE GENOMIC DNA]</scope>
    <source>
        <strain evidence="2">CCFEE 5527</strain>
    </source>
</reference>
<gene>
    <name evidence="1" type="ORF">B0A48_18788</name>
</gene>
<dbReference type="AlphaFoldDB" id="A0A1V8S8I9"/>
<evidence type="ECO:0000313" key="2">
    <source>
        <dbReference type="Proteomes" id="UP000192596"/>
    </source>
</evidence>
<proteinExistence type="predicted"/>
<protein>
    <submittedName>
        <fullName evidence="1">Uncharacterized protein</fullName>
    </submittedName>
</protein>
<sequence>MEEPPDIHTVLCSLGLVNERMGCDETCSDVAEDDEVSVGGKSHTECDASSAPLSERKLSPVSIISVNSSPDNMILPAHESLIEPVFVHPQPRLGLLELLSHFANQTL</sequence>
<dbReference type="EMBL" id="NAJO01000124">
    <property type="protein sequence ID" value="OQN95230.1"/>
    <property type="molecule type" value="Genomic_DNA"/>
</dbReference>
<dbReference type="InParanoid" id="A0A1V8S8I9"/>
<dbReference type="Proteomes" id="UP000192596">
    <property type="component" value="Unassembled WGS sequence"/>
</dbReference>
<organism evidence="1 2">
    <name type="scientific">Cryoendolithus antarcticus</name>
    <dbReference type="NCBI Taxonomy" id="1507870"/>
    <lineage>
        <taxon>Eukaryota</taxon>
        <taxon>Fungi</taxon>
        <taxon>Dikarya</taxon>
        <taxon>Ascomycota</taxon>
        <taxon>Pezizomycotina</taxon>
        <taxon>Dothideomycetes</taxon>
        <taxon>Dothideomycetidae</taxon>
        <taxon>Cladosporiales</taxon>
        <taxon>Cladosporiaceae</taxon>
        <taxon>Cryoendolithus</taxon>
    </lineage>
</organism>
<accession>A0A1V8S8I9</accession>
<keyword evidence="2" id="KW-1185">Reference proteome</keyword>
<name>A0A1V8S8I9_9PEZI</name>
<comment type="caution">
    <text evidence="1">The sequence shown here is derived from an EMBL/GenBank/DDBJ whole genome shotgun (WGS) entry which is preliminary data.</text>
</comment>
<evidence type="ECO:0000313" key="1">
    <source>
        <dbReference type="EMBL" id="OQN95230.1"/>
    </source>
</evidence>